<dbReference type="Proteomes" id="UP000284824">
    <property type="component" value="Unassembled WGS sequence"/>
</dbReference>
<gene>
    <name evidence="1" type="ORF">EDD27_8157</name>
</gene>
<accession>A0A438MIG6</accession>
<reference evidence="1 2" key="1">
    <citation type="submission" date="2019-01" db="EMBL/GenBank/DDBJ databases">
        <title>Sequencing the genomes of 1000 actinobacteria strains.</title>
        <authorList>
            <person name="Klenk H.-P."/>
        </authorList>
    </citation>
    <scope>NUCLEOTIDE SEQUENCE [LARGE SCALE GENOMIC DNA]</scope>
    <source>
        <strain evidence="1 2">DSM 43925</strain>
    </source>
</reference>
<name>A0A438MIG6_9ACTN</name>
<comment type="caution">
    <text evidence="1">The sequence shown here is derived from an EMBL/GenBank/DDBJ whole genome shotgun (WGS) entry which is preliminary data.</text>
</comment>
<evidence type="ECO:0000313" key="1">
    <source>
        <dbReference type="EMBL" id="RVX45368.1"/>
    </source>
</evidence>
<dbReference type="AlphaFoldDB" id="A0A438MIG6"/>
<keyword evidence="2" id="KW-1185">Reference proteome</keyword>
<protein>
    <submittedName>
        <fullName evidence="1">Uncharacterized protein</fullName>
    </submittedName>
</protein>
<sequence length="39" mass="4190">MQAGCKLYKMELGLGVSRGECGIVGYRPMSRDVPITVSS</sequence>
<organism evidence="1 2">
    <name type="scientific">Nonomuraea polychroma</name>
    <dbReference type="NCBI Taxonomy" id="46176"/>
    <lineage>
        <taxon>Bacteria</taxon>
        <taxon>Bacillati</taxon>
        <taxon>Actinomycetota</taxon>
        <taxon>Actinomycetes</taxon>
        <taxon>Streptosporangiales</taxon>
        <taxon>Streptosporangiaceae</taxon>
        <taxon>Nonomuraea</taxon>
    </lineage>
</organism>
<dbReference type="EMBL" id="SAUN01000001">
    <property type="protein sequence ID" value="RVX45368.1"/>
    <property type="molecule type" value="Genomic_DNA"/>
</dbReference>
<evidence type="ECO:0000313" key="2">
    <source>
        <dbReference type="Proteomes" id="UP000284824"/>
    </source>
</evidence>
<proteinExistence type="predicted"/>